<dbReference type="EMBL" id="CP133617">
    <property type="protein sequence ID" value="WMV33347.1"/>
    <property type="molecule type" value="Genomic_DNA"/>
</dbReference>
<evidence type="ECO:0008006" key="3">
    <source>
        <dbReference type="Google" id="ProtNLM"/>
    </source>
</evidence>
<dbReference type="Gene3D" id="3.30.420.10">
    <property type="entry name" value="Ribonuclease H-like superfamily/Ribonuclease H"/>
    <property type="match status" value="1"/>
</dbReference>
<feature type="non-terminal residue" evidence="1">
    <location>
        <position position="142"/>
    </location>
</feature>
<reference evidence="1" key="1">
    <citation type="submission" date="2023-08" db="EMBL/GenBank/DDBJ databases">
        <title>A de novo genome assembly of Solanum verrucosum Schlechtendal, a Mexican diploid species geographically isolated from the other diploid A-genome species in potato relatives.</title>
        <authorList>
            <person name="Hosaka K."/>
        </authorList>
    </citation>
    <scope>NUCLEOTIDE SEQUENCE</scope>
    <source>
        <tissue evidence="1">Young leaves</tissue>
    </source>
</reference>
<evidence type="ECO:0000313" key="1">
    <source>
        <dbReference type="EMBL" id="WMV33347.1"/>
    </source>
</evidence>
<dbReference type="AlphaFoldDB" id="A0AAF0R3P5"/>
<dbReference type="PANTHER" id="PTHR45835:SF99">
    <property type="entry name" value="CHROMO DOMAIN-CONTAINING PROTEIN-RELATED"/>
    <property type="match status" value="1"/>
</dbReference>
<dbReference type="GO" id="GO:0003676">
    <property type="term" value="F:nucleic acid binding"/>
    <property type="evidence" value="ECO:0007669"/>
    <property type="project" value="InterPro"/>
</dbReference>
<sequence>MSDGGVTVQNISESSLKVEVFSQGGDGVLHYHGHLCVPKLGELRQQILTEAHYSRYSIHPGEGRTSEMRRQHDSIWVIVDRISKSAHFLPVKTIDSVEDYAKLYMNEIVRLHGIPWSIISDKGVTYERADEIWQDREAQSKI</sequence>
<dbReference type="PANTHER" id="PTHR45835">
    <property type="entry name" value="YALI0A06105P"/>
    <property type="match status" value="1"/>
</dbReference>
<dbReference type="InterPro" id="IPR012337">
    <property type="entry name" value="RNaseH-like_sf"/>
</dbReference>
<accession>A0AAF0R3P5</accession>
<dbReference type="Proteomes" id="UP001234989">
    <property type="component" value="Chromosome 6"/>
</dbReference>
<dbReference type="SUPFAM" id="SSF53098">
    <property type="entry name" value="Ribonuclease H-like"/>
    <property type="match status" value="1"/>
</dbReference>
<keyword evidence="2" id="KW-1185">Reference proteome</keyword>
<organism evidence="1 2">
    <name type="scientific">Solanum verrucosum</name>
    <dbReference type="NCBI Taxonomy" id="315347"/>
    <lineage>
        <taxon>Eukaryota</taxon>
        <taxon>Viridiplantae</taxon>
        <taxon>Streptophyta</taxon>
        <taxon>Embryophyta</taxon>
        <taxon>Tracheophyta</taxon>
        <taxon>Spermatophyta</taxon>
        <taxon>Magnoliopsida</taxon>
        <taxon>eudicotyledons</taxon>
        <taxon>Gunneridae</taxon>
        <taxon>Pentapetalae</taxon>
        <taxon>asterids</taxon>
        <taxon>lamiids</taxon>
        <taxon>Solanales</taxon>
        <taxon>Solanaceae</taxon>
        <taxon>Solanoideae</taxon>
        <taxon>Solaneae</taxon>
        <taxon>Solanum</taxon>
    </lineage>
</organism>
<gene>
    <name evidence="1" type="ORF">MTR67_026732</name>
</gene>
<dbReference type="InterPro" id="IPR036397">
    <property type="entry name" value="RNaseH_sf"/>
</dbReference>
<proteinExistence type="predicted"/>
<evidence type="ECO:0000313" key="2">
    <source>
        <dbReference type="Proteomes" id="UP001234989"/>
    </source>
</evidence>
<protein>
    <recommendedName>
        <fullName evidence="3">Integrase catalytic domain-containing protein</fullName>
    </recommendedName>
</protein>
<name>A0AAF0R3P5_SOLVR</name>